<dbReference type="Proteomes" id="UP001153148">
    <property type="component" value="Unassembled WGS sequence"/>
</dbReference>
<comment type="caution">
    <text evidence="8">The sequence shown here is derived from an EMBL/GenBank/DDBJ whole genome shotgun (WGS) entry which is preliminary data.</text>
</comment>
<dbReference type="Pfam" id="PF03901">
    <property type="entry name" value="Glyco_transf_22"/>
    <property type="match status" value="1"/>
</dbReference>
<evidence type="ECO:0000256" key="7">
    <source>
        <dbReference type="ARBA" id="ARBA00023136"/>
    </source>
</evidence>
<keyword evidence="4" id="KW-0812">Transmembrane</keyword>
<gene>
    <name evidence="8" type="ORF">TPAB3V08_LOCUS12933</name>
</gene>
<protein>
    <submittedName>
        <fullName evidence="8">Uncharacterized protein</fullName>
    </submittedName>
</protein>
<accession>A0ABN7PIN2</accession>
<keyword evidence="6" id="KW-1133">Transmembrane helix</keyword>
<evidence type="ECO:0000256" key="4">
    <source>
        <dbReference type="ARBA" id="ARBA00022692"/>
    </source>
</evidence>
<keyword evidence="9" id="KW-1185">Reference proteome</keyword>
<keyword evidence="3" id="KW-0808">Transferase</keyword>
<evidence type="ECO:0000313" key="9">
    <source>
        <dbReference type="Proteomes" id="UP001153148"/>
    </source>
</evidence>
<keyword evidence="5" id="KW-0256">Endoplasmic reticulum</keyword>
<keyword evidence="2" id="KW-0328">Glycosyltransferase</keyword>
<name>A0ABN7PIN2_TIMPD</name>
<evidence type="ECO:0000256" key="3">
    <source>
        <dbReference type="ARBA" id="ARBA00022679"/>
    </source>
</evidence>
<sequence length="82" mass="9365">MAPPLRQRNLQVAKKELRKLNNKKYSPSSRLDYQGVTPNPADHGIVFPKGDTAFKALLSARFCAAIWSHITDCDETFNYWEP</sequence>
<organism evidence="8 9">
    <name type="scientific">Timema podura</name>
    <name type="common">Walking stick</name>
    <dbReference type="NCBI Taxonomy" id="61482"/>
    <lineage>
        <taxon>Eukaryota</taxon>
        <taxon>Metazoa</taxon>
        <taxon>Ecdysozoa</taxon>
        <taxon>Arthropoda</taxon>
        <taxon>Hexapoda</taxon>
        <taxon>Insecta</taxon>
        <taxon>Pterygota</taxon>
        <taxon>Neoptera</taxon>
        <taxon>Polyneoptera</taxon>
        <taxon>Phasmatodea</taxon>
        <taxon>Timematodea</taxon>
        <taxon>Timematoidea</taxon>
        <taxon>Timematidae</taxon>
        <taxon>Timema</taxon>
    </lineage>
</organism>
<evidence type="ECO:0000256" key="6">
    <source>
        <dbReference type="ARBA" id="ARBA00022989"/>
    </source>
</evidence>
<dbReference type="InterPro" id="IPR005599">
    <property type="entry name" value="GPI_mannosylTrfase"/>
</dbReference>
<evidence type="ECO:0000313" key="8">
    <source>
        <dbReference type="EMBL" id="CAG2065990.1"/>
    </source>
</evidence>
<feature type="non-terminal residue" evidence="8">
    <location>
        <position position="82"/>
    </location>
</feature>
<evidence type="ECO:0000256" key="5">
    <source>
        <dbReference type="ARBA" id="ARBA00022824"/>
    </source>
</evidence>
<evidence type="ECO:0000256" key="2">
    <source>
        <dbReference type="ARBA" id="ARBA00022676"/>
    </source>
</evidence>
<evidence type="ECO:0000256" key="1">
    <source>
        <dbReference type="ARBA" id="ARBA00004477"/>
    </source>
</evidence>
<reference evidence="8" key="1">
    <citation type="submission" date="2021-03" db="EMBL/GenBank/DDBJ databases">
        <authorList>
            <person name="Tran Van P."/>
        </authorList>
    </citation>
    <scope>NUCLEOTIDE SEQUENCE</scope>
</reference>
<proteinExistence type="predicted"/>
<keyword evidence="7" id="KW-0472">Membrane</keyword>
<comment type="subcellular location">
    <subcellularLocation>
        <location evidence="1">Endoplasmic reticulum membrane</location>
        <topology evidence="1">Multi-pass membrane protein</topology>
    </subcellularLocation>
</comment>
<dbReference type="EMBL" id="CAJPIN010049052">
    <property type="protein sequence ID" value="CAG2065990.1"/>
    <property type="molecule type" value="Genomic_DNA"/>
</dbReference>